<reference evidence="7" key="1">
    <citation type="submission" date="2023-06" db="EMBL/GenBank/DDBJ databases">
        <title>Genomic analysis of the entomopathogenic nematode Steinernema hermaphroditum.</title>
        <authorList>
            <person name="Schwarz E.M."/>
            <person name="Heppert J.K."/>
            <person name="Baniya A."/>
            <person name="Schwartz H.T."/>
            <person name="Tan C.-H."/>
            <person name="Antoshechkin I."/>
            <person name="Sternberg P.W."/>
            <person name="Goodrich-Blair H."/>
            <person name="Dillman A.R."/>
        </authorList>
    </citation>
    <scope>NUCLEOTIDE SEQUENCE</scope>
    <source>
        <strain evidence="7">PS9179</strain>
        <tissue evidence="7">Whole animal</tissue>
    </source>
</reference>
<dbReference type="InterPro" id="IPR017998">
    <property type="entry name" value="Chaperone_TCP-1"/>
</dbReference>
<evidence type="ECO:0008006" key="9">
    <source>
        <dbReference type="Google" id="ProtNLM"/>
    </source>
</evidence>
<dbReference type="SUPFAM" id="SSF52029">
    <property type="entry name" value="GroEL apical domain-like"/>
    <property type="match status" value="7"/>
</dbReference>
<feature type="compositionally biased region" description="Low complexity" evidence="6">
    <location>
        <begin position="1802"/>
        <end position="1812"/>
    </location>
</feature>
<dbReference type="PRINTS" id="PR00304">
    <property type="entry name" value="TCOMPLEXTCP1"/>
</dbReference>
<evidence type="ECO:0000313" key="7">
    <source>
        <dbReference type="EMBL" id="KAK0393809.1"/>
    </source>
</evidence>
<feature type="region of interest" description="Disordered" evidence="6">
    <location>
        <begin position="32"/>
        <end position="57"/>
    </location>
</feature>
<comment type="caution">
    <text evidence="7">The sequence shown here is derived from an EMBL/GenBank/DDBJ whole genome shotgun (WGS) entry which is preliminary data.</text>
</comment>
<feature type="compositionally biased region" description="Acidic residues" evidence="6">
    <location>
        <begin position="36"/>
        <end position="54"/>
    </location>
</feature>
<gene>
    <name evidence="7" type="ORF">QR680_000416</name>
</gene>
<organism evidence="7 8">
    <name type="scientific">Steinernema hermaphroditum</name>
    <dbReference type="NCBI Taxonomy" id="289476"/>
    <lineage>
        <taxon>Eukaryota</taxon>
        <taxon>Metazoa</taxon>
        <taxon>Ecdysozoa</taxon>
        <taxon>Nematoda</taxon>
        <taxon>Chromadorea</taxon>
        <taxon>Rhabditida</taxon>
        <taxon>Tylenchina</taxon>
        <taxon>Panagrolaimomorpha</taxon>
        <taxon>Strongyloidoidea</taxon>
        <taxon>Steinernematidae</taxon>
        <taxon>Steinernema</taxon>
    </lineage>
</organism>
<proteinExistence type="inferred from homology"/>
<dbReference type="EMBL" id="JAUCMV010000005">
    <property type="protein sequence ID" value="KAK0393809.1"/>
    <property type="molecule type" value="Genomic_DNA"/>
</dbReference>
<dbReference type="GO" id="GO:0140662">
    <property type="term" value="F:ATP-dependent protein folding chaperone"/>
    <property type="evidence" value="ECO:0007669"/>
    <property type="project" value="InterPro"/>
</dbReference>
<keyword evidence="8" id="KW-1185">Reference proteome</keyword>
<dbReference type="Proteomes" id="UP001175271">
    <property type="component" value="Unassembled WGS sequence"/>
</dbReference>
<evidence type="ECO:0000256" key="2">
    <source>
        <dbReference type="ARBA" id="ARBA00022741"/>
    </source>
</evidence>
<feature type="region of interest" description="Disordered" evidence="6">
    <location>
        <begin position="1768"/>
        <end position="1851"/>
    </location>
</feature>
<sequence>MPLERPTNFVLCAVRRSSALVIDGIVCRQCEKENSEEVSDQSVEDENEEDEDEEQQRFKPVFVNKKDGVTLIEAEKDAEENEEIEYGMWKLILNGTDENVLFSFISVAFDSLHCAKLPHPVLDFLVLLSVLLCFDERINVVTAGEALLALTDTRNSGQSIRTQNVTAACAIANIVKSSLGLNKMLVDDVGDVLTRKLARELQEGRYLEKNLAIPTEELGHESIIGSNVEFFSEMVVKAAELEETVDASGKVIYLINAVNVLKAHRNSASESMLIEGYALNCTLASEGESTLAIRNYQKTPFSYATQVPRSPVSSSLSRRHLGISVVVEDPTKLEAIRREKMDIVKRRIDKILKAGANVVRTTGGIDDLCFKLFTEVGVMAVKRCKKVDLERVAKATDAIFVSSLANLEGDESFGSSVQGTCEEIVQERISDDELITIKKTGARSAASLILRGANDVMLDEMERSVHDALCVCRRVLESRNVVCGGGAVEAALNVYLEAFATSLASREQLPMAVFADALLVIPLNPDVKMDIVKRRIDKILKAGANVVRTTGGIDDLCFKLFTEVGVMAVKRCKKVDLERVAKATDAIFVSSLANLEGDESFGSSVQGTCEEIVQERISDDELITIKKTGARSAASIILRGANDVMLDEMERSVHDALCVCRRVLESRNVVCGGGAVEAALNVYLEAFATSLASREQLPPKMDIVKRRIDKILKAGANVVRTTGGIDDLCFKLFTEVGVMAVKRCKKVDLERVAKATDAIFVSSLANLEGDESFGSSVQGTCEEIVQERISDDELITIKKTGARSAASLILRGANDVMLDEMERSVHDALCVCRRVLESRNVVCGGGAVEAALNVYLEAFATSLASREQLPMAVFADALLVIPLNPDVKMDIVKRRIDKILKAGANVVRTTGGIDDLCFKLFTEVGVMAVKRCKKVDLERVAKATDAIFVSSLANLEGDESFGSSVQGTCEEIVQERISDDELITIKKTGARSAASIILRGANDVMLDEMERSVHDALCVCRRVLESRNVVCGGGAVEAALNVYLEAFATSLASREQLPPKMDIVKRRIDKILKAGANVVRTTGGIDDLCFKLFTEVGVMAVKRCKKVDLERVAKATDAIFVSSLANLEGDESFGSSVQGTCEEIVQERISDDELITIKKTGARSAASLILRGANDVMLDEMERSVHDALCVCRRVLESRNVVCGGGAVEAALNVYLEAFATSLASREQLPMAVFADALLVIPLNPDVKMDIVKRRIDKILKAGANVVRTTGGIDDLCFKLFTEVGVMAVKRCKKVDLERVAKATDAIFVSSLANLEGDESFGSSVQGTCEEIVQERISDDELITIKKTGARSAASIILRGANDVMLDEMERSVHDALCVCRRVLESRNVVCGGGAVEAALNVYLEAFATSLASREQLPMAVFADALLVIPLNPDVKMDIVKRRIDKILKAGANVVRTTGGIDDLCFKLFTEVGVMAVKRCKKVDLERVAKATDAIFVSSLANLEGDESFGSSVQGTCEEIVQERISDDELITIKKTGARSAASIILRGANDVMLDEMERSVHDALCVCRRVLESRNVVCGGGAVEAALNVYLEAFATSLASREQLPPKMDIVKRRIDKILKAGANVVRTTGGIDDLCFKLFTEVGVMAVKRCKKERISDDELITIKKTGARSAASIILRGANDVMLDEMERSVHDALCVCRRVLESRNVVCGGGAVEAALNVYLEAFATSLASREQLPMAAFADALLVIPKTLAKNAAKDSISLCGSVQTHADARRARRRPTRSPTPDALADARRARRRPTRSPTPDALADARCARRRPMRSPTPDALADARRAPRRPTRSPMRSPTPDALADARCARRRPMRSQHFTAACAIANIVKSSLGLNKMLVDDARCARRRPMRSPTPDALPDARRVRRCRTRSPMPDAFADAGRLFLLLLGVLASRGLRRSDVLLFIR</sequence>
<evidence type="ECO:0000313" key="8">
    <source>
        <dbReference type="Proteomes" id="UP001175271"/>
    </source>
</evidence>
<evidence type="ECO:0000256" key="4">
    <source>
        <dbReference type="ARBA" id="ARBA00023186"/>
    </source>
</evidence>
<keyword evidence="4 5" id="KW-0143">Chaperone</keyword>
<accession>A0AA39GV96</accession>
<name>A0AA39GV96_9BILA</name>
<dbReference type="SUPFAM" id="SSF48592">
    <property type="entry name" value="GroEL equatorial domain-like"/>
    <property type="match status" value="5"/>
</dbReference>
<feature type="compositionally biased region" description="Low complexity" evidence="6">
    <location>
        <begin position="1840"/>
        <end position="1851"/>
    </location>
</feature>
<dbReference type="Gene3D" id="3.50.7.10">
    <property type="entry name" value="GroEL"/>
    <property type="match status" value="7"/>
</dbReference>
<dbReference type="InterPro" id="IPR002423">
    <property type="entry name" value="Cpn60/GroEL/TCP-1"/>
</dbReference>
<dbReference type="PANTHER" id="PTHR11353">
    <property type="entry name" value="CHAPERONIN"/>
    <property type="match status" value="1"/>
</dbReference>
<evidence type="ECO:0000256" key="1">
    <source>
        <dbReference type="ARBA" id="ARBA00008020"/>
    </source>
</evidence>
<comment type="similarity">
    <text evidence="1 5">Belongs to the TCP-1 chaperonin family.</text>
</comment>
<dbReference type="InterPro" id="IPR027410">
    <property type="entry name" value="TCP-1-like_intermed_sf"/>
</dbReference>
<protein>
    <recommendedName>
        <fullName evidence="9">CCT-alpha</fullName>
    </recommendedName>
</protein>
<dbReference type="GO" id="GO:0005524">
    <property type="term" value="F:ATP binding"/>
    <property type="evidence" value="ECO:0007669"/>
    <property type="project" value="UniProtKB-KW"/>
</dbReference>
<dbReference type="InterPro" id="IPR027409">
    <property type="entry name" value="GroEL-like_apical_dom_sf"/>
</dbReference>
<dbReference type="Pfam" id="PF00118">
    <property type="entry name" value="Cpn60_TCP1"/>
    <property type="match status" value="8"/>
</dbReference>
<dbReference type="SUPFAM" id="SSF54849">
    <property type="entry name" value="GroEL-intermediate domain like"/>
    <property type="match status" value="8"/>
</dbReference>
<keyword evidence="2 5" id="KW-0547">Nucleotide-binding</keyword>
<evidence type="ECO:0000256" key="6">
    <source>
        <dbReference type="SAM" id="MobiDB-lite"/>
    </source>
</evidence>
<evidence type="ECO:0000256" key="5">
    <source>
        <dbReference type="RuleBase" id="RU004187"/>
    </source>
</evidence>
<evidence type="ECO:0000256" key="3">
    <source>
        <dbReference type="ARBA" id="ARBA00022840"/>
    </source>
</evidence>
<keyword evidence="3 5" id="KW-0067">ATP-binding</keyword>
<dbReference type="Gene3D" id="1.10.560.10">
    <property type="entry name" value="GroEL-like equatorial domain"/>
    <property type="match status" value="6"/>
</dbReference>
<dbReference type="InterPro" id="IPR027413">
    <property type="entry name" value="GROEL-like_equatorial_sf"/>
</dbReference>